<evidence type="ECO:0000313" key="2">
    <source>
        <dbReference type="Proteomes" id="UP000244940"/>
    </source>
</evidence>
<name>A0A2U2C9S9_9RHOB</name>
<reference evidence="1 2" key="1">
    <citation type="submission" date="2018-05" db="EMBL/GenBank/DDBJ databases">
        <title>Pararhodobacter marina sp. nov., isolated from deep-sea water of the Indian Ocean.</title>
        <authorList>
            <person name="Lai Q.Sr."/>
            <person name="Liu X."/>
            <person name="Shao Z."/>
        </authorList>
    </citation>
    <scope>NUCLEOTIDE SEQUENCE [LARGE SCALE GENOMIC DNA]</scope>
    <source>
        <strain evidence="1 2">CIC4N-9</strain>
    </source>
</reference>
<comment type="caution">
    <text evidence="1">The sequence shown here is derived from an EMBL/GenBank/DDBJ whole genome shotgun (WGS) entry which is preliminary data.</text>
</comment>
<proteinExistence type="predicted"/>
<dbReference type="Proteomes" id="UP000244940">
    <property type="component" value="Unassembled WGS sequence"/>
</dbReference>
<accession>A0A2U2C9S9</accession>
<dbReference type="AlphaFoldDB" id="A0A2U2C9S9"/>
<dbReference type="EMBL" id="QEYD01000006">
    <property type="protein sequence ID" value="PWE28630.1"/>
    <property type="molecule type" value="Genomic_DNA"/>
</dbReference>
<sequence length="124" mass="13745">MVFEDIGIEEHGQTRALRRGQRSGALISWSLHRLYGAGAPSASAGPEVLSGKPLEVTRSGTQEILDFLRAELFQFRKKDVARKVPALRDIGSRAVTFKKRFQSIPHATLNEDMLGLVAQIFTQP</sequence>
<gene>
    <name evidence="1" type="ORF">C4N9_11635</name>
</gene>
<organism evidence="1 2">
    <name type="scientific">Pararhodobacter marinus</name>
    <dbReference type="NCBI Taxonomy" id="2184063"/>
    <lineage>
        <taxon>Bacteria</taxon>
        <taxon>Pseudomonadati</taxon>
        <taxon>Pseudomonadota</taxon>
        <taxon>Alphaproteobacteria</taxon>
        <taxon>Rhodobacterales</taxon>
        <taxon>Paracoccaceae</taxon>
        <taxon>Pararhodobacter</taxon>
    </lineage>
</organism>
<evidence type="ECO:0000313" key="1">
    <source>
        <dbReference type="EMBL" id="PWE28630.1"/>
    </source>
</evidence>
<keyword evidence="2" id="KW-1185">Reference proteome</keyword>
<protein>
    <submittedName>
        <fullName evidence="1">Uncharacterized protein</fullName>
    </submittedName>
</protein>